<evidence type="ECO:0000313" key="3">
    <source>
        <dbReference type="Proteomes" id="UP000008952"/>
    </source>
</evidence>
<protein>
    <submittedName>
        <fullName evidence="2">Uncharacterized protein</fullName>
    </submittedName>
</protein>
<dbReference type="HOGENOM" id="CLU_2178659_0_0_5"/>
<accession>J0R3R7</accession>
<feature type="transmembrane region" description="Helical" evidence="1">
    <location>
        <begin position="65"/>
        <end position="92"/>
    </location>
</feature>
<proteinExistence type="predicted"/>
<name>J0R3R7_9HYPH</name>
<reference evidence="2 3" key="1">
    <citation type="submission" date="2012-03" db="EMBL/GenBank/DDBJ databases">
        <title>The Genome Sequence of Bartonella tamiae Th239.</title>
        <authorList>
            <consortium name="The Broad Institute Genome Sequencing Platform"/>
            <consortium name="The Broad Institute Genome Sequencing Center for Infectious Disease"/>
            <person name="Feldgarden M."/>
            <person name="Kirby J."/>
            <person name="Kosoy M."/>
            <person name="Birtles R."/>
            <person name="Probert W.S."/>
            <person name="Chiaraviglio L."/>
            <person name="Young S.K."/>
            <person name="Zeng Q."/>
            <person name="Gargeya S."/>
            <person name="Fitzgerald M."/>
            <person name="Haas B."/>
            <person name="Abouelleil A."/>
            <person name="Alvarado L."/>
            <person name="Arachchi H.M."/>
            <person name="Berlin A."/>
            <person name="Chapman S.B."/>
            <person name="Gearin G."/>
            <person name="Goldberg J."/>
            <person name="Griggs A."/>
            <person name="Gujja S."/>
            <person name="Hansen M."/>
            <person name="Heiman D."/>
            <person name="Howarth C."/>
            <person name="Larimer J."/>
            <person name="Lui A."/>
            <person name="MacDonald P.J.P."/>
            <person name="McCowen C."/>
            <person name="Montmayeur A."/>
            <person name="Murphy C."/>
            <person name="Neiman D."/>
            <person name="Pearson M."/>
            <person name="Priest M."/>
            <person name="Roberts A."/>
            <person name="Saif S."/>
            <person name="Shea T."/>
            <person name="Sisk P."/>
            <person name="Stolte C."/>
            <person name="Sykes S."/>
            <person name="Wortman J."/>
            <person name="Nusbaum C."/>
            <person name="Birren B."/>
        </authorList>
    </citation>
    <scope>NUCLEOTIDE SEQUENCE [LARGE SCALE GENOMIC DNA]</scope>
    <source>
        <strain evidence="2 3">Th239</strain>
    </source>
</reference>
<dbReference type="Proteomes" id="UP000008952">
    <property type="component" value="Unassembled WGS sequence"/>
</dbReference>
<keyword evidence="1" id="KW-1133">Transmembrane helix</keyword>
<keyword evidence="1" id="KW-0472">Membrane</keyword>
<comment type="caution">
    <text evidence="2">The sequence shown here is derived from an EMBL/GenBank/DDBJ whole genome shotgun (WGS) entry which is preliminary data.</text>
</comment>
<evidence type="ECO:0000256" key="1">
    <source>
        <dbReference type="SAM" id="Phobius"/>
    </source>
</evidence>
<dbReference type="AlphaFoldDB" id="J0R3R7"/>
<keyword evidence="1" id="KW-0812">Transmembrane</keyword>
<keyword evidence="3" id="KW-1185">Reference proteome</keyword>
<organism evidence="2 3">
    <name type="scientific">Bartonella tamiae Th239</name>
    <dbReference type="NCBI Taxonomy" id="1094558"/>
    <lineage>
        <taxon>Bacteria</taxon>
        <taxon>Pseudomonadati</taxon>
        <taxon>Pseudomonadota</taxon>
        <taxon>Alphaproteobacteria</taxon>
        <taxon>Hyphomicrobiales</taxon>
        <taxon>Bartonellaceae</taxon>
        <taxon>Bartonella</taxon>
    </lineage>
</organism>
<gene>
    <name evidence="2" type="ORF">ME5_00675</name>
</gene>
<dbReference type="RefSeq" id="WP_008038430.1">
    <property type="nucleotide sequence ID" value="NZ_JH725147.1"/>
</dbReference>
<dbReference type="EMBL" id="AIMB01000007">
    <property type="protein sequence ID" value="EJF90274.1"/>
    <property type="molecule type" value="Genomic_DNA"/>
</dbReference>
<evidence type="ECO:0000313" key="2">
    <source>
        <dbReference type="EMBL" id="EJF90274.1"/>
    </source>
</evidence>
<sequence length="109" mass="12204">MFRGIAKFVSVLFLLALLTIAIIDSARSIGQSDIILTPFYTLLESIVQFELNNIKDGVEMTFSSYLSYSVVFFIKLPAVVILGLLSLLFFVIGYKQNQSLSESSDLRKI</sequence>